<proteinExistence type="predicted"/>
<keyword evidence="3" id="KW-1185">Reference proteome</keyword>
<dbReference type="Proteomes" id="UP000679749">
    <property type="component" value="Unassembled WGS sequence"/>
</dbReference>
<feature type="transmembrane region" description="Helical" evidence="1">
    <location>
        <begin position="39"/>
        <end position="57"/>
    </location>
</feature>
<dbReference type="AlphaFoldDB" id="A0A942U934"/>
<gene>
    <name evidence="2" type="ORF">KHA99_22400</name>
</gene>
<feature type="transmembrane region" description="Helical" evidence="1">
    <location>
        <begin position="9"/>
        <end position="27"/>
    </location>
</feature>
<evidence type="ECO:0000313" key="3">
    <source>
        <dbReference type="Proteomes" id="UP000679749"/>
    </source>
</evidence>
<evidence type="ECO:0000256" key="1">
    <source>
        <dbReference type="SAM" id="Phobius"/>
    </source>
</evidence>
<reference evidence="2" key="1">
    <citation type="submission" date="2021-05" db="EMBL/GenBank/DDBJ databases">
        <title>Novel Bacillus species.</title>
        <authorList>
            <person name="Liu G."/>
        </authorList>
    </citation>
    <scope>NUCLEOTIDE SEQUENCE</scope>
    <source>
        <strain evidence="2">FJAT-49825</strain>
    </source>
</reference>
<comment type="caution">
    <text evidence="2">The sequence shown here is derived from an EMBL/GenBank/DDBJ whole genome shotgun (WGS) entry which is preliminary data.</text>
</comment>
<sequence length="76" mass="8376">MWYKLPSKAAFLLIWCFATIVVIYGPWGGDPEPGKFSWVAISSGATLILTPLLAIFLSGGSKEKETMIDQDKNQNL</sequence>
<keyword evidence="1" id="KW-0812">Transmembrane</keyword>
<name>A0A942U934_9BACI</name>
<keyword evidence="1" id="KW-0472">Membrane</keyword>
<keyword evidence="1" id="KW-1133">Transmembrane helix</keyword>
<dbReference type="EMBL" id="JAGYPF010000004">
    <property type="protein sequence ID" value="MBS4215197.1"/>
    <property type="molecule type" value="Genomic_DNA"/>
</dbReference>
<protein>
    <submittedName>
        <fullName evidence="2">Uncharacterized protein</fullName>
    </submittedName>
</protein>
<accession>A0A942U934</accession>
<evidence type="ECO:0000313" key="2">
    <source>
        <dbReference type="EMBL" id="MBS4215197.1"/>
    </source>
</evidence>
<dbReference type="RefSeq" id="WP_213119675.1">
    <property type="nucleotide sequence ID" value="NZ_JAGYPF010000004.1"/>
</dbReference>
<organism evidence="2 3">
    <name type="scientific">Neobacillus rhizophilus</name>
    <dbReference type="NCBI Taxonomy" id="2833579"/>
    <lineage>
        <taxon>Bacteria</taxon>
        <taxon>Bacillati</taxon>
        <taxon>Bacillota</taxon>
        <taxon>Bacilli</taxon>
        <taxon>Bacillales</taxon>
        <taxon>Bacillaceae</taxon>
        <taxon>Neobacillus</taxon>
    </lineage>
</organism>